<evidence type="ECO:0000313" key="5">
    <source>
        <dbReference type="EMBL" id="CAB5220531.1"/>
    </source>
</evidence>
<organism evidence="1">
    <name type="scientific">uncultured Caudovirales phage</name>
    <dbReference type="NCBI Taxonomy" id="2100421"/>
    <lineage>
        <taxon>Viruses</taxon>
        <taxon>Duplodnaviria</taxon>
        <taxon>Heunggongvirae</taxon>
        <taxon>Uroviricota</taxon>
        <taxon>Caudoviricetes</taxon>
        <taxon>Peduoviridae</taxon>
        <taxon>Maltschvirus</taxon>
        <taxon>Maltschvirus maltsch</taxon>
    </lineage>
</organism>
<evidence type="ECO:0000313" key="4">
    <source>
        <dbReference type="EMBL" id="CAB4223371.1"/>
    </source>
</evidence>
<dbReference type="EMBL" id="LR797169">
    <property type="protein sequence ID" value="CAB4190913.1"/>
    <property type="molecule type" value="Genomic_DNA"/>
</dbReference>
<dbReference type="EMBL" id="LR796453">
    <property type="protein sequence ID" value="CAB4145800.1"/>
    <property type="molecule type" value="Genomic_DNA"/>
</dbReference>
<name>A0A6J5ML68_9CAUD</name>
<gene>
    <name evidence="3" type="ORF">UFOVP1219_7</name>
    <name evidence="4" type="ORF">UFOVP1671_56</name>
    <name evidence="5" type="ORF">UFOVP358_51</name>
    <name evidence="1" type="ORF">UFOVP476_53</name>
    <name evidence="2" type="ORF">UFOVP986_22</name>
</gene>
<dbReference type="EMBL" id="LR796931">
    <property type="protein sequence ID" value="CAB4176285.1"/>
    <property type="molecule type" value="Genomic_DNA"/>
</dbReference>
<proteinExistence type="predicted"/>
<evidence type="ECO:0000313" key="3">
    <source>
        <dbReference type="EMBL" id="CAB4190913.1"/>
    </source>
</evidence>
<evidence type="ECO:0000313" key="2">
    <source>
        <dbReference type="EMBL" id="CAB4176285.1"/>
    </source>
</evidence>
<dbReference type="EMBL" id="LR798290">
    <property type="protein sequence ID" value="CAB5220531.1"/>
    <property type="molecule type" value="Genomic_DNA"/>
</dbReference>
<dbReference type="EMBL" id="LR797535">
    <property type="protein sequence ID" value="CAB4223371.1"/>
    <property type="molecule type" value="Genomic_DNA"/>
</dbReference>
<protein>
    <submittedName>
        <fullName evidence="1">Uncharacterized protein</fullName>
    </submittedName>
</protein>
<reference evidence="1" key="1">
    <citation type="submission" date="2020-04" db="EMBL/GenBank/DDBJ databases">
        <authorList>
            <person name="Chiriac C."/>
            <person name="Salcher M."/>
            <person name="Ghai R."/>
            <person name="Kavagutti S V."/>
        </authorList>
    </citation>
    <scope>NUCLEOTIDE SEQUENCE</scope>
</reference>
<evidence type="ECO:0000313" key="1">
    <source>
        <dbReference type="EMBL" id="CAB4145800.1"/>
    </source>
</evidence>
<accession>A0A6J5ML68</accession>
<sequence>MGLVGFIDRSEGETAEIAFATAVQCAKLMNGVGGYQAEIHKKTRLIVIVDLPRWILDPTLNVLFKVLSLAEDIETQRVMDDEDGRRPLSYDREEYFAEYLDHAKFISTSGTDEERYAGERYADDLHRHLERFVEVIGLERLFMILDWRASDDICLAVEASERRWIFFGASDRANTNYHRGGRSFG</sequence>